<feature type="signal peptide" evidence="1">
    <location>
        <begin position="1"/>
        <end position="21"/>
    </location>
</feature>
<sequence>MYRTLSALLLANLALGGPAQAHRLWMQPSATVLSGVEAWATVDAAVSNDLFVFEFNPLRLDGLTVTGPDGTPVKIENPATGRLRSTFDLHLTKPGTYRASEAGEFLFASYLLDGQQKRWRGRAEELERVVPKEATDVRITQAQNRTETFLTLGKPNTEALKPTGRGLELRPETHPNNLVAGEVARFALLLDGAPASNVDVEIVRGGGRYRNKIGEIKLKTGADGTFSVTWPEAGLYWLGAEVQDDKATVPKARRRAVYNATLEVLPP</sequence>
<accession>A0AAJ1TTA6</accession>
<organism evidence="2 3">
    <name type="scientific">Methylobacterium brachiatum</name>
    <dbReference type="NCBI Taxonomy" id="269660"/>
    <lineage>
        <taxon>Bacteria</taxon>
        <taxon>Pseudomonadati</taxon>
        <taxon>Pseudomonadota</taxon>
        <taxon>Alphaproteobacteria</taxon>
        <taxon>Hyphomicrobiales</taxon>
        <taxon>Methylobacteriaceae</taxon>
        <taxon>Methylobacterium</taxon>
    </lineage>
</organism>
<evidence type="ECO:0000256" key="1">
    <source>
        <dbReference type="SAM" id="SignalP"/>
    </source>
</evidence>
<dbReference type="Pfam" id="PF10670">
    <property type="entry name" value="DUF4198"/>
    <property type="match status" value="1"/>
</dbReference>
<gene>
    <name evidence="2" type="ORF">QO001_005739</name>
</gene>
<name>A0AAJ1TTA6_9HYPH</name>
<feature type="chain" id="PRO_5042596543" evidence="1">
    <location>
        <begin position="22"/>
        <end position="267"/>
    </location>
</feature>
<protein>
    <submittedName>
        <fullName evidence="2">GH25 family protein</fullName>
    </submittedName>
</protein>
<evidence type="ECO:0000313" key="2">
    <source>
        <dbReference type="EMBL" id="MDQ0546787.1"/>
    </source>
</evidence>
<comment type="caution">
    <text evidence="2">The sequence shown here is derived from an EMBL/GenBank/DDBJ whole genome shotgun (WGS) entry which is preliminary data.</text>
</comment>
<keyword evidence="1" id="KW-0732">Signal</keyword>
<proteinExistence type="predicted"/>
<dbReference type="RefSeq" id="WP_230367878.1">
    <property type="nucleotide sequence ID" value="NZ_JAJALK010000017.1"/>
</dbReference>
<dbReference type="EMBL" id="JAUSWL010000017">
    <property type="protein sequence ID" value="MDQ0546787.1"/>
    <property type="molecule type" value="Genomic_DNA"/>
</dbReference>
<evidence type="ECO:0000313" key="3">
    <source>
        <dbReference type="Proteomes" id="UP001223420"/>
    </source>
</evidence>
<dbReference type="InterPro" id="IPR019613">
    <property type="entry name" value="DUF4198"/>
</dbReference>
<reference evidence="2" key="1">
    <citation type="submission" date="2023-07" db="EMBL/GenBank/DDBJ databases">
        <title>Genomic Encyclopedia of Type Strains, Phase IV (KMG-IV): sequencing the most valuable type-strain genomes for metagenomic binning, comparative biology and taxonomic classification.</title>
        <authorList>
            <person name="Goeker M."/>
        </authorList>
    </citation>
    <scope>NUCLEOTIDE SEQUENCE</scope>
    <source>
        <strain evidence="2">DSM 19569</strain>
    </source>
</reference>
<dbReference type="AlphaFoldDB" id="A0AAJ1TTA6"/>
<dbReference type="Proteomes" id="UP001223420">
    <property type="component" value="Unassembled WGS sequence"/>
</dbReference>